<dbReference type="EMBL" id="FR872582">
    <property type="protein sequence ID" value="CCB88176.1"/>
    <property type="molecule type" value="Genomic_DNA"/>
</dbReference>
<proteinExistence type="predicted"/>
<organism evidence="3 4">
    <name type="scientific">Simkania negevensis (strain ATCC VR-1471 / DSM 27360 / Z)</name>
    <dbReference type="NCBI Taxonomy" id="331113"/>
    <lineage>
        <taxon>Bacteria</taxon>
        <taxon>Pseudomonadati</taxon>
        <taxon>Chlamydiota</taxon>
        <taxon>Chlamydiia</taxon>
        <taxon>Parachlamydiales</taxon>
        <taxon>Simkaniaceae</taxon>
        <taxon>Simkania</taxon>
    </lineage>
</organism>
<dbReference type="AlphaFoldDB" id="F8L622"/>
<reference evidence="3 4" key="2">
    <citation type="journal article" date="2011" name="Mol. Biol. Evol.">
        <title>Unity in variety--the pan-genome of the Chlamydiae.</title>
        <authorList>
            <person name="Collingro A."/>
            <person name="Tischler P."/>
            <person name="Weinmaier T."/>
            <person name="Penz T."/>
            <person name="Heinz E."/>
            <person name="Brunham R.C."/>
            <person name="Read T.D."/>
            <person name="Bavoil P.M."/>
            <person name="Sachse K."/>
            <person name="Kahane S."/>
            <person name="Friedman M.G."/>
            <person name="Rattei T."/>
            <person name="Myers G.S."/>
            <person name="Horn M."/>
        </authorList>
    </citation>
    <scope>NUCLEOTIDE SEQUENCE [LARGE SCALE GENOMIC DNA]</scope>
    <source>
        <strain evidence="4">ATCC VR-1471 / Z</strain>
    </source>
</reference>
<dbReference type="Proteomes" id="UP000000496">
    <property type="component" value="Chromosome gsn.131"/>
</dbReference>
<feature type="chain" id="PRO_5003374133" evidence="2">
    <location>
        <begin position="20"/>
        <end position="131"/>
    </location>
</feature>
<reference key="1">
    <citation type="journal article" date="2011" name="Mol. Biol. Evol.">
        <title>Unity in variety -- the pan-genome of the Chlamydiae.</title>
        <authorList>
            <person name="Collingro A."/>
            <person name="Tischler P."/>
            <person name="Weinmaier T."/>
            <person name="Penz T."/>
            <person name="Heinz E."/>
            <person name="Brunham R.C."/>
            <person name="Read T.D."/>
            <person name="Bavoil P.M."/>
            <person name="Sachse K."/>
            <person name="Kahane S."/>
            <person name="Friedman M.G."/>
            <person name="Rattei T."/>
            <person name="Myers G.S.A."/>
            <person name="Horn M."/>
        </authorList>
    </citation>
    <scope>NUCLEOTIDE SEQUENCE</scope>
    <source>
        <strain>Z</strain>
    </source>
</reference>
<evidence type="ECO:0000313" key="3">
    <source>
        <dbReference type="EMBL" id="CCB88176.1"/>
    </source>
</evidence>
<sequence>MKRFIFAILGLLMTSLSWALAPSTLSFVACEKTYVNPEEVLLEHATIHVQTENVAGVTSAIYSDGRGLYYQDIQLDETLSYDDLFDEAFFANYSDEPSVLFKDESLITKGEPTKKKLSRRSTSWPYCDKRR</sequence>
<keyword evidence="2" id="KW-0732">Signal</keyword>
<dbReference type="KEGG" id="sng:SNE_A02990"/>
<evidence type="ECO:0000256" key="2">
    <source>
        <dbReference type="SAM" id="SignalP"/>
    </source>
</evidence>
<keyword evidence="4" id="KW-1185">Reference proteome</keyword>
<evidence type="ECO:0000256" key="1">
    <source>
        <dbReference type="SAM" id="MobiDB-lite"/>
    </source>
</evidence>
<dbReference type="RefSeq" id="WP_013942643.1">
    <property type="nucleotide sequence ID" value="NC_015713.1"/>
</dbReference>
<feature type="region of interest" description="Disordered" evidence="1">
    <location>
        <begin position="112"/>
        <end position="131"/>
    </location>
</feature>
<dbReference type="HOGENOM" id="CLU_1926165_0_0_0"/>
<feature type="signal peptide" evidence="2">
    <location>
        <begin position="1"/>
        <end position="19"/>
    </location>
</feature>
<accession>F8L622</accession>
<gene>
    <name evidence="3" type="ordered locus">SNE_A02990</name>
</gene>
<protein>
    <submittedName>
        <fullName evidence="3">Uncharacterized protein</fullName>
    </submittedName>
</protein>
<name>F8L622_SIMNZ</name>
<dbReference type="PROSITE" id="PS51257">
    <property type="entry name" value="PROKAR_LIPOPROTEIN"/>
    <property type="match status" value="1"/>
</dbReference>
<evidence type="ECO:0000313" key="4">
    <source>
        <dbReference type="Proteomes" id="UP000000496"/>
    </source>
</evidence>